<accession>A0A834RBS9</accession>
<dbReference type="EMBL" id="WVUK01000055">
    <property type="protein sequence ID" value="KAF7493751.1"/>
    <property type="molecule type" value="Genomic_DNA"/>
</dbReference>
<gene>
    <name evidence="1" type="ORF">SSS_6279</name>
</gene>
<reference evidence="1" key="2">
    <citation type="submission" date="2020-01" db="EMBL/GenBank/DDBJ databases">
        <authorList>
            <person name="Korhonen P.K.K."/>
            <person name="Guangxu M.G."/>
            <person name="Wang T.W."/>
            <person name="Stroehlein A.J.S."/>
            <person name="Young N.D."/>
            <person name="Ang C.-S.A."/>
            <person name="Fernando D.W.F."/>
            <person name="Lu H.L."/>
            <person name="Taylor S.T."/>
            <person name="Ehtesham M.E.M."/>
            <person name="Najaraj S.H.N."/>
            <person name="Harsha G.H.G."/>
            <person name="Madugundu A.M."/>
            <person name="Renuse S.R."/>
            <person name="Holt D.H."/>
            <person name="Pandey A.P."/>
            <person name="Papenfuss A.P."/>
            <person name="Gasser R.B.G."/>
            <person name="Fischer K.F."/>
        </authorList>
    </citation>
    <scope>NUCLEOTIDE SEQUENCE</scope>
    <source>
        <strain evidence="1">SSS_KF_BRIS2020</strain>
    </source>
</reference>
<protein>
    <submittedName>
        <fullName evidence="1 2">Uncharacterized protein</fullName>
    </submittedName>
</protein>
<organism evidence="1">
    <name type="scientific">Sarcoptes scabiei</name>
    <name type="common">Itch mite</name>
    <name type="synonym">Acarus scabiei</name>
    <dbReference type="NCBI Taxonomy" id="52283"/>
    <lineage>
        <taxon>Eukaryota</taxon>
        <taxon>Metazoa</taxon>
        <taxon>Ecdysozoa</taxon>
        <taxon>Arthropoda</taxon>
        <taxon>Chelicerata</taxon>
        <taxon>Arachnida</taxon>
        <taxon>Acari</taxon>
        <taxon>Acariformes</taxon>
        <taxon>Sarcoptiformes</taxon>
        <taxon>Astigmata</taxon>
        <taxon>Psoroptidia</taxon>
        <taxon>Sarcoptoidea</taxon>
        <taxon>Sarcoptidae</taxon>
        <taxon>Sarcoptinae</taxon>
        <taxon>Sarcoptes</taxon>
    </lineage>
</organism>
<keyword evidence="3" id="KW-1185">Reference proteome</keyword>
<dbReference type="Proteomes" id="UP000070412">
    <property type="component" value="Unassembled WGS sequence"/>
</dbReference>
<evidence type="ECO:0000313" key="3">
    <source>
        <dbReference type="Proteomes" id="UP000070412"/>
    </source>
</evidence>
<dbReference type="AlphaFoldDB" id="A0A834RBS9"/>
<evidence type="ECO:0000313" key="2">
    <source>
        <dbReference type="EnsemblMetazoa" id="KAF7493751.1"/>
    </source>
</evidence>
<sequence>MEQIHFDRLHKEFENFLRIFHQTIELFRERLAQRRFDFEHFDHIDRIDSICGIAYDQLECYLQHYEFIKNQIDFNFQNLRLKYAEFNANREMELNLEMMLGNDQQLRSNRIDSKIFSKSKCDAIDGSDPIEMQTFHFGSVSILNDSFYDTEIDCFYTNKPYEIFSSFDSRNDDSFQNNPLLDTTPNEIIPTLNLLIENPNDRENFDDFDANLF</sequence>
<reference evidence="2" key="3">
    <citation type="submission" date="2022-06" db="UniProtKB">
        <authorList>
            <consortium name="EnsemblMetazoa"/>
        </authorList>
    </citation>
    <scope>IDENTIFICATION</scope>
</reference>
<proteinExistence type="predicted"/>
<name>A0A834RBS9_SARSC</name>
<reference evidence="3" key="1">
    <citation type="journal article" date="2020" name="PLoS Negl. Trop. Dis.">
        <title>High-quality nuclear genome for Sarcoptes scabiei-A critical resource for a neglected parasite.</title>
        <authorList>
            <person name="Korhonen P.K."/>
            <person name="Gasser R.B."/>
            <person name="Ma G."/>
            <person name="Wang T."/>
            <person name="Stroehlein A.J."/>
            <person name="Young N.D."/>
            <person name="Ang C.S."/>
            <person name="Fernando D.D."/>
            <person name="Lu H.C."/>
            <person name="Taylor S."/>
            <person name="Reynolds S.L."/>
            <person name="Mofiz E."/>
            <person name="Najaraj S.H."/>
            <person name="Gowda H."/>
            <person name="Madugundu A."/>
            <person name="Renuse S."/>
            <person name="Holt D."/>
            <person name="Pandey A."/>
            <person name="Papenfuss A.T."/>
            <person name="Fischer K."/>
        </authorList>
    </citation>
    <scope>NUCLEOTIDE SEQUENCE [LARGE SCALE GENOMIC DNA]</scope>
</reference>
<evidence type="ECO:0000313" key="1">
    <source>
        <dbReference type="EMBL" id="KAF7493751.1"/>
    </source>
</evidence>
<dbReference type="EnsemblMetazoa" id="SSS_6279s_mrna">
    <property type="protein sequence ID" value="KAF7493751.1"/>
    <property type="gene ID" value="SSS_6279"/>
</dbReference>